<feature type="region of interest" description="Disordered" evidence="2">
    <location>
        <begin position="294"/>
        <end position="361"/>
    </location>
</feature>
<feature type="region of interest" description="Disordered" evidence="2">
    <location>
        <begin position="377"/>
        <end position="407"/>
    </location>
</feature>
<keyword evidence="5" id="KW-1185">Reference proteome</keyword>
<keyword evidence="1" id="KW-0862">Zinc</keyword>
<dbReference type="OrthoDB" id="73680at2759"/>
<organism evidence="4 5">
    <name type="scientific">Liparis tanakae</name>
    <name type="common">Tanaka's snailfish</name>
    <dbReference type="NCBI Taxonomy" id="230148"/>
    <lineage>
        <taxon>Eukaryota</taxon>
        <taxon>Metazoa</taxon>
        <taxon>Chordata</taxon>
        <taxon>Craniata</taxon>
        <taxon>Vertebrata</taxon>
        <taxon>Euteleostomi</taxon>
        <taxon>Actinopterygii</taxon>
        <taxon>Neopterygii</taxon>
        <taxon>Teleostei</taxon>
        <taxon>Neoteleostei</taxon>
        <taxon>Acanthomorphata</taxon>
        <taxon>Eupercaria</taxon>
        <taxon>Perciformes</taxon>
        <taxon>Cottioidei</taxon>
        <taxon>Cottales</taxon>
        <taxon>Liparidae</taxon>
        <taxon>Liparis</taxon>
    </lineage>
</organism>
<dbReference type="PROSITE" id="PS50157">
    <property type="entry name" value="ZINC_FINGER_C2H2_2"/>
    <property type="match status" value="1"/>
</dbReference>
<keyword evidence="1" id="KW-0863">Zinc-finger</keyword>
<dbReference type="AlphaFoldDB" id="A0A4Z2EUK6"/>
<evidence type="ECO:0000256" key="1">
    <source>
        <dbReference type="PROSITE-ProRule" id="PRU00042"/>
    </source>
</evidence>
<dbReference type="GO" id="GO:0008270">
    <property type="term" value="F:zinc ion binding"/>
    <property type="evidence" value="ECO:0007669"/>
    <property type="project" value="UniProtKB-KW"/>
</dbReference>
<sequence length="478" mass="51214">MKPLSAAKARIPHILPSKFKPQPLPPSGEERGRTRAAGPPKAHSCEDLYAGPPRGSGREGGRRSASESGSECGDGLRNVSPAVRRSAADFSGLYRTMHRIERPGPARGGVRGMASRLEKTKAGEGERSEADGGGGVPRAAVSSRVNDFEVIIQRSASAPCRSSSLPTLYSGSAHSPAHSPAHLCRASAVSAESLLVAVGAPREARSPGEADGRSGGEEEESPEVRHKVRTDSSHNPEMELICSHGSPGLNQQHVAGSLSPPALHPHPHLDHQLLLKPSKCKGSCPASYTRFTTIRRHERQQASRRQERPPERKTTLPGNLFLMGPAPFRLRRNLQSQPSGRSALATKVLPGGAAPEPRPLIPRRLSSLEVLERLSNADEGPAEPLSNGRGVDANGNLLQPPAGHRRGGYLHPHPVTLSRPPVVTHVSPLSLFTLCPLLSTKRRRRPPSLVCVVCLQSDREASISLCQCAAWCSSFHWE</sequence>
<dbReference type="InterPro" id="IPR013087">
    <property type="entry name" value="Znf_C2H2_type"/>
</dbReference>
<feature type="compositionally biased region" description="Basic and acidic residues" evidence="2">
    <location>
        <begin position="299"/>
        <end position="314"/>
    </location>
</feature>
<proteinExistence type="predicted"/>
<name>A0A4Z2EUK6_9TELE</name>
<feature type="region of interest" description="Disordered" evidence="2">
    <location>
        <begin position="1"/>
        <end position="85"/>
    </location>
</feature>
<feature type="domain" description="C2H2-type" evidence="3">
    <location>
        <begin position="278"/>
        <end position="309"/>
    </location>
</feature>
<evidence type="ECO:0000259" key="3">
    <source>
        <dbReference type="PROSITE" id="PS50157"/>
    </source>
</evidence>
<dbReference type="EMBL" id="SRLO01003030">
    <property type="protein sequence ID" value="TNN31952.1"/>
    <property type="molecule type" value="Genomic_DNA"/>
</dbReference>
<feature type="region of interest" description="Disordered" evidence="2">
    <location>
        <begin position="199"/>
        <end position="269"/>
    </location>
</feature>
<protein>
    <submittedName>
        <fullName evidence="4">Sorbin and SH3 domain-containing protein 1</fullName>
    </submittedName>
</protein>
<evidence type="ECO:0000313" key="4">
    <source>
        <dbReference type="EMBL" id="TNN31952.1"/>
    </source>
</evidence>
<dbReference type="Proteomes" id="UP000314294">
    <property type="component" value="Unassembled WGS sequence"/>
</dbReference>
<feature type="compositionally biased region" description="Basic and acidic residues" evidence="2">
    <location>
        <begin position="116"/>
        <end position="130"/>
    </location>
</feature>
<feature type="compositionally biased region" description="Basic and acidic residues" evidence="2">
    <location>
        <begin position="202"/>
        <end position="237"/>
    </location>
</feature>
<evidence type="ECO:0000313" key="5">
    <source>
        <dbReference type="Proteomes" id="UP000314294"/>
    </source>
</evidence>
<reference evidence="4 5" key="1">
    <citation type="submission" date="2019-03" db="EMBL/GenBank/DDBJ databases">
        <title>First draft genome of Liparis tanakae, snailfish: a comprehensive survey of snailfish specific genes.</title>
        <authorList>
            <person name="Kim W."/>
            <person name="Song I."/>
            <person name="Jeong J.-H."/>
            <person name="Kim D."/>
            <person name="Kim S."/>
            <person name="Ryu S."/>
            <person name="Song J.Y."/>
            <person name="Lee S.K."/>
        </authorList>
    </citation>
    <scope>NUCLEOTIDE SEQUENCE [LARGE SCALE GENOMIC DNA]</scope>
    <source>
        <tissue evidence="4">Muscle</tissue>
    </source>
</reference>
<accession>A0A4Z2EUK6</accession>
<feature type="compositionally biased region" description="Basic and acidic residues" evidence="2">
    <location>
        <begin position="56"/>
        <end position="65"/>
    </location>
</feature>
<comment type="caution">
    <text evidence="4">The sequence shown here is derived from an EMBL/GenBank/DDBJ whole genome shotgun (WGS) entry which is preliminary data.</text>
</comment>
<feature type="region of interest" description="Disordered" evidence="2">
    <location>
        <begin position="101"/>
        <end position="139"/>
    </location>
</feature>
<evidence type="ECO:0000256" key="2">
    <source>
        <dbReference type="SAM" id="MobiDB-lite"/>
    </source>
</evidence>
<keyword evidence="1" id="KW-0479">Metal-binding</keyword>
<gene>
    <name evidence="4" type="primary">Sorbs1_1</name>
    <name evidence="4" type="ORF">EYF80_057887</name>
</gene>